<comment type="caution">
    <text evidence="2">The sequence shown here is derived from an EMBL/GenBank/DDBJ whole genome shotgun (WGS) entry which is preliminary data.</text>
</comment>
<proteinExistence type="predicted"/>
<evidence type="ECO:0000313" key="3">
    <source>
        <dbReference type="Proteomes" id="UP000324479"/>
    </source>
</evidence>
<dbReference type="InterPro" id="IPR034154">
    <property type="entry name" value="TOPRIM_DnaG/twinkle"/>
</dbReference>
<feature type="region of interest" description="Disordered" evidence="1">
    <location>
        <begin position="889"/>
        <end position="915"/>
    </location>
</feature>
<reference evidence="2 3" key="1">
    <citation type="submission" date="2019-08" db="EMBL/GenBank/DDBJ databases">
        <authorList>
            <person name="Dhanesh K."/>
            <person name="Kumar G."/>
            <person name="Sasikala C."/>
            <person name="Venkata Ramana C."/>
        </authorList>
    </citation>
    <scope>NUCLEOTIDE SEQUENCE [LARGE SCALE GENOMIC DNA]</scope>
    <source>
        <strain evidence="2 3">JC645</strain>
    </source>
</reference>
<feature type="compositionally biased region" description="Polar residues" evidence="1">
    <location>
        <begin position="890"/>
        <end position="906"/>
    </location>
</feature>
<evidence type="ECO:0008006" key="4">
    <source>
        <dbReference type="Google" id="ProtNLM"/>
    </source>
</evidence>
<name>A0A5M6D9M5_9BACT</name>
<dbReference type="AlphaFoldDB" id="A0A5M6D9M5"/>
<dbReference type="Proteomes" id="UP000324479">
    <property type="component" value="Unassembled WGS sequence"/>
</dbReference>
<dbReference type="RefSeq" id="WP_150077629.1">
    <property type="nucleotide sequence ID" value="NZ_VWOX01000009.1"/>
</dbReference>
<dbReference type="EMBL" id="VWOX01000009">
    <property type="protein sequence ID" value="KAA5541895.1"/>
    <property type="molecule type" value="Genomic_DNA"/>
</dbReference>
<dbReference type="Gene3D" id="3.40.1360.10">
    <property type="match status" value="1"/>
</dbReference>
<gene>
    <name evidence="2" type="ORF">FYK55_17005</name>
</gene>
<evidence type="ECO:0000313" key="2">
    <source>
        <dbReference type="EMBL" id="KAA5541895.1"/>
    </source>
</evidence>
<feature type="compositionally biased region" description="Polar residues" evidence="1">
    <location>
        <begin position="959"/>
        <end position="972"/>
    </location>
</feature>
<sequence length="972" mass="105680">MDAANNASPDDSIETEGSRSATDPSQCDANPRRREVMASFEEIKRSSADRCGEIIAALTPLPADVVSKAASDHPCPVCDGKTVIWPDERNGGANHHGRIACRNCTDNKPTGDIIATVAAFNEVRQGEAAKRISQYLGLSPQEGGKPPELDIIEAVAKDKRMPIEAFRQFNPKPATRGRDRTPVARVGVYNEAGEIHSYFDFAPGNKGWFQRGKGMSGLFLPGRLPQSGECWLLVEGGKDASAGISLGYHACGLPTNKMDPKYAALFRGVDVIVVPDLDKAGWKGASATVGNLLGIASSVKVARLPGTIVESGGDDLRDALRRHGEDAVKQAIETAEPCRLENGMGSPNDRPEVVVTLAEAEVAAETVEHLGKLGWSSPWVPEQDREAAKLYTRGGLLVHTVPNEDPESTGEFVIRPLPICLTRERITLCCQLVTERQVKDRVEVSPMRPPKWLIDAVHNRGWYDGHIKPLAGIVQAPTIRTDGSILQKPGYDETTGIYYQPKGEFPEVPDQPTREDAVAAINDLFDVVVDFPFVDGADRSAWLCMLLSMVGRPCVRGCVPCFVFTANIRGSGKSLLVDCGSLIAYGRSAARHAFTRDDDEARKLITSVALEAAPSVLFDNLDVQLGGAALDAALTSEKWQGRVLGSSRTTGELPLKTIWCATGNNMAFGSDVARRVLPIRLQSPLEAPEERTGFEHTDLLGWIAKNRPRLAVSALTILRAYFVAGCPDQPGGSWGSFESWSRIIRGAVVWAGADDPLATREAATANDDSRGLLAMLITGLEEADPDNAGLRTQDIERLVSHRTDETSPCPTLVEAVREVCGERFNSRKFGRQMRKLVGRIWEGRKITDETGSGKVRLWRVSHEGFRGFQGFRTPILHAERVVSHIDPCDTQHSAQEPGETNPQNPRNPRPHSKCPKCSGELVPADLVIGEFRNWDCSSPSCDGVVPVREVSSTDRAIDQRSNAQPSFLSNQG</sequence>
<evidence type="ECO:0000256" key="1">
    <source>
        <dbReference type="SAM" id="MobiDB-lite"/>
    </source>
</evidence>
<dbReference type="CDD" id="cd01029">
    <property type="entry name" value="TOPRIM_primases"/>
    <property type="match status" value="1"/>
</dbReference>
<protein>
    <recommendedName>
        <fullName evidence="4">Toprim domain-containing protein</fullName>
    </recommendedName>
</protein>
<organism evidence="2 3">
    <name type="scientific">Roseiconus nitratireducens</name>
    <dbReference type="NCBI Taxonomy" id="2605748"/>
    <lineage>
        <taxon>Bacteria</taxon>
        <taxon>Pseudomonadati</taxon>
        <taxon>Planctomycetota</taxon>
        <taxon>Planctomycetia</taxon>
        <taxon>Pirellulales</taxon>
        <taxon>Pirellulaceae</taxon>
        <taxon>Roseiconus</taxon>
    </lineage>
</organism>
<accession>A0A5M6D9M5</accession>
<keyword evidence="3" id="KW-1185">Reference proteome</keyword>
<feature type="compositionally biased region" description="Polar residues" evidence="1">
    <location>
        <begin position="18"/>
        <end position="28"/>
    </location>
</feature>
<feature type="region of interest" description="Disordered" evidence="1">
    <location>
        <begin position="952"/>
        <end position="972"/>
    </location>
</feature>
<dbReference type="SUPFAM" id="SSF56731">
    <property type="entry name" value="DNA primase core"/>
    <property type="match status" value="1"/>
</dbReference>
<feature type="region of interest" description="Disordered" evidence="1">
    <location>
        <begin position="1"/>
        <end position="33"/>
    </location>
</feature>